<keyword evidence="2" id="KW-1185">Reference proteome</keyword>
<gene>
    <name evidence="1" type="ORF">FUAX_15150</name>
</gene>
<evidence type="ECO:0000313" key="1">
    <source>
        <dbReference type="EMBL" id="BDD09083.1"/>
    </source>
</evidence>
<organism evidence="1 2">
    <name type="scientific">Fulvitalea axinellae</name>
    <dbReference type="NCBI Taxonomy" id="1182444"/>
    <lineage>
        <taxon>Bacteria</taxon>
        <taxon>Pseudomonadati</taxon>
        <taxon>Bacteroidota</taxon>
        <taxon>Cytophagia</taxon>
        <taxon>Cytophagales</taxon>
        <taxon>Persicobacteraceae</taxon>
        <taxon>Fulvitalea</taxon>
    </lineage>
</organism>
<dbReference type="AlphaFoldDB" id="A0AAU9CZF5"/>
<proteinExistence type="predicted"/>
<protein>
    <submittedName>
        <fullName evidence="1">Uncharacterized protein</fullName>
    </submittedName>
</protein>
<evidence type="ECO:0000313" key="2">
    <source>
        <dbReference type="Proteomes" id="UP001348817"/>
    </source>
</evidence>
<sequence length="34" mass="3713">MGNKVYFCLKKSSKRTGIQAVGTAGYRHDKGSSH</sequence>
<name>A0AAU9CZF5_9BACT</name>
<accession>A0AAU9CZF5</accession>
<dbReference type="Proteomes" id="UP001348817">
    <property type="component" value="Chromosome"/>
</dbReference>
<reference evidence="1 2" key="1">
    <citation type="submission" date="2021-12" db="EMBL/GenBank/DDBJ databases">
        <title>Genome sequencing of bacteria with rrn-lacking chromosome and rrn-plasmid.</title>
        <authorList>
            <person name="Anda M."/>
            <person name="Iwasaki W."/>
        </authorList>
    </citation>
    <scope>NUCLEOTIDE SEQUENCE [LARGE SCALE GENOMIC DNA]</scope>
    <source>
        <strain evidence="1 2">DSM 100852</strain>
    </source>
</reference>
<dbReference type="KEGG" id="fax:FUAX_15150"/>
<dbReference type="EMBL" id="AP025314">
    <property type="protein sequence ID" value="BDD09083.1"/>
    <property type="molecule type" value="Genomic_DNA"/>
</dbReference>